<accession>A0AAD7XM80</accession>
<evidence type="ECO:0000256" key="4">
    <source>
        <dbReference type="ARBA" id="ARBA00022989"/>
    </source>
</evidence>
<evidence type="ECO:0000256" key="5">
    <source>
        <dbReference type="ARBA" id="ARBA00023136"/>
    </source>
</evidence>
<dbReference type="InterPro" id="IPR003416">
    <property type="entry name" value="MgtC/SapB/SrpB/YhiD_fam"/>
</dbReference>
<keyword evidence="3 7" id="KW-0812">Transmembrane</keyword>
<dbReference type="Proteomes" id="UP001230188">
    <property type="component" value="Unassembled WGS sequence"/>
</dbReference>
<proteinExistence type="predicted"/>
<feature type="transmembrane region" description="Helical" evidence="7">
    <location>
        <begin position="127"/>
        <end position="147"/>
    </location>
</feature>
<evidence type="ECO:0000259" key="8">
    <source>
        <dbReference type="Pfam" id="PF02308"/>
    </source>
</evidence>
<evidence type="ECO:0000313" key="9">
    <source>
        <dbReference type="EMBL" id="KAJ8603625.1"/>
    </source>
</evidence>
<dbReference type="EMBL" id="JAQMWT010000346">
    <property type="protein sequence ID" value="KAJ8603625.1"/>
    <property type="molecule type" value="Genomic_DNA"/>
</dbReference>
<dbReference type="InterPro" id="IPR049177">
    <property type="entry name" value="MgtC_SapB_SrpB_YhiD_N"/>
</dbReference>
<evidence type="ECO:0000256" key="3">
    <source>
        <dbReference type="ARBA" id="ARBA00022692"/>
    </source>
</evidence>
<feature type="transmembrane region" description="Helical" evidence="7">
    <location>
        <begin position="159"/>
        <end position="179"/>
    </location>
</feature>
<gene>
    <name evidence="9" type="ORF">CTAYLR_007567</name>
</gene>
<dbReference type="PANTHER" id="PTHR33778">
    <property type="entry name" value="PROTEIN MGTC"/>
    <property type="match status" value="1"/>
</dbReference>
<evidence type="ECO:0000256" key="1">
    <source>
        <dbReference type="ARBA" id="ARBA00004651"/>
    </source>
</evidence>
<organism evidence="9 10">
    <name type="scientific">Chrysophaeum taylorii</name>
    <dbReference type="NCBI Taxonomy" id="2483200"/>
    <lineage>
        <taxon>Eukaryota</taxon>
        <taxon>Sar</taxon>
        <taxon>Stramenopiles</taxon>
        <taxon>Ochrophyta</taxon>
        <taxon>Pelagophyceae</taxon>
        <taxon>Pelagomonadales</taxon>
        <taxon>Pelagomonadaceae</taxon>
        <taxon>Chrysophaeum</taxon>
    </lineage>
</organism>
<evidence type="ECO:0000313" key="10">
    <source>
        <dbReference type="Proteomes" id="UP001230188"/>
    </source>
</evidence>
<dbReference type="PANTHER" id="PTHR33778:SF1">
    <property type="entry name" value="MAGNESIUM TRANSPORTER YHID-RELATED"/>
    <property type="match status" value="1"/>
</dbReference>
<name>A0AAD7XM80_9STRA</name>
<comment type="caution">
    <text evidence="9">The sequence shown here is derived from an EMBL/GenBank/DDBJ whole genome shotgun (WGS) entry which is preliminary data.</text>
</comment>
<dbReference type="Pfam" id="PF02308">
    <property type="entry name" value="MgtC"/>
    <property type="match status" value="1"/>
</dbReference>
<dbReference type="AlphaFoldDB" id="A0AAD7XM80"/>
<keyword evidence="2" id="KW-1003">Cell membrane</keyword>
<protein>
    <recommendedName>
        <fullName evidence="8">MgtC/SapB/SrpB/YhiD N-terminal domain-containing protein</fullName>
    </recommendedName>
</protein>
<reference evidence="9" key="1">
    <citation type="submission" date="2023-01" db="EMBL/GenBank/DDBJ databases">
        <title>Metagenome sequencing of chrysophaentin producing Chrysophaeum taylorii.</title>
        <authorList>
            <person name="Davison J."/>
            <person name="Bewley C."/>
        </authorList>
    </citation>
    <scope>NUCLEOTIDE SEQUENCE</scope>
    <source>
        <strain evidence="9">NIES-1699</strain>
    </source>
</reference>
<keyword evidence="4 7" id="KW-1133">Transmembrane helix</keyword>
<feature type="compositionally biased region" description="Basic and acidic residues" evidence="6">
    <location>
        <begin position="253"/>
        <end position="276"/>
    </location>
</feature>
<evidence type="ECO:0000256" key="2">
    <source>
        <dbReference type="ARBA" id="ARBA00022475"/>
    </source>
</evidence>
<evidence type="ECO:0000256" key="6">
    <source>
        <dbReference type="SAM" id="MobiDB-lite"/>
    </source>
</evidence>
<feature type="domain" description="MgtC/SapB/SrpB/YhiD N-terminal" evidence="8">
    <location>
        <begin position="103"/>
        <end position="232"/>
    </location>
</feature>
<evidence type="ECO:0000256" key="7">
    <source>
        <dbReference type="SAM" id="Phobius"/>
    </source>
</evidence>
<dbReference type="PRINTS" id="PR01837">
    <property type="entry name" value="MGTCSAPBPROT"/>
</dbReference>
<keyword evidence="5 7" id="KW-0472">Membrane</keyword>
<sequence>MIDLVHRKSSGMRSLFQSHFSSEATVQVRVAYLVICCVVGAYTAVVLLEGLIDTCAYPRNRSGEDDGIAYTNPEYSTLGRCLQSRYAFLMGLTPQECSLCRRILMSVILGMMIGFERRRPDRPAGVRTMSLVSLGSCIFTIDSMFAFSSSPDNWDSSRVAAAIPSGVGFLGAGLIYKQAPRRDQDRHEVHGLTTASSVWLSAAAGIAAGGGLMVISMFSTMVMIVVLRFGPRLPLDDAESNSQRSSDADDEELQKFVYEDTPKQRRATISDEKSKLVDSANEKAASAAAYNALSCATSPTNISRKPSLRE</sequence>
<feature type="region of interest" description="Disordered" evidence="6">
    <location>
        <begin position="236"/>
        <end position="276"/>
    </location>
</feature>
<dbReference type="GO" id="GO:0005886">
    <property type="term" value="C:plasma membrane"/>
    <property type="evidence" value="ECO:0007669"/>
    <property type="project" value="UniProtKB-SubCell"/>
</dbReference>
<feature type="transmembrane region" description="Helical" evidence="7">
    <location>
        <begin position="199"/>
        <end position="227"/>
    </location>
</feature>
<feature type="transmembrane region" description="Helical" evidence="7">
    <location>
        <begin position="30"/>
        <end position="52"/>
    </location>
</feature>
<comment type="subcellular location">
    <subcellularLocation>
        <location evidence="1">Cell membrane</location>
        <topology evidence="1">Multi-pass membrane protein</topology>
    </subcellularLocation>
</comment>
<keyword evidence="10" id="KW-1185">Reference proteome</keyword>